<protein>
    <submittedName>
        <fullName evidence="1">Uncharacterized protein</fullName>
    </submittedName>
</protein>
<accession>A0A6J4Q3J8</accession>
<proteinExistence type="predicted"/>
<reference evidence="1" key="1">
    <citation type="submission" date="2020-02" db="EMBL/GenBank/DDBJ databases">
        <authorList>
            <person name="Meier V. D."/>
        </authorList>
    </citation>
    <scope>NUCLEOTIDE SEQUENCE</scope>
    <source>
        <strain evidence="1">AVDCRST_MAG03</strain>
    </source>
</reference>
<dbReference type="AlphaFoldDB" id="A0A6J4Q3J8"/>
<gene>
    <name evidence="1" type="ORF">AVDCRST_MAG03-3442</name>
</gene>
<name>A0A6J4Q3J8_9ACTN</name>
<dbReference type="EMBL" id="CADCUT010000207">
    <property type="protein sequence ID" value="CAA9433785.1"/>
    <property type="molecule type" value="Genomic_DNA"/>
</dbReference>
<evidence type="ECO:0000313" key="1">
    <source>
        <dbReference type="EMBL" id="CAA9433785.1"/>
    </source>
</evidence>
<sequence>MIRASGEVVVPCGGRRRVVWSRWIGTGSSGLELRDPVIF</sequence>
<organism evidence="1">
    <name type="scientific">uncultured Rubrobacteraceae bacterium</name>
    <dbReference type="NCBI Taxonomy" id="349277"/>
    <lineage>
        <taxon>Bacteria</taxon>
        <taxon>Bacillati</taxon>
        <taxon>Actinomycetota</taxon>
        <taxon>Rubrobacteria</taxon>
        <taxon>Rubrobacterales</taxon>
        <taxon>Rubrobacteraceae</taxon>
        <taxon>environmental samples</taxon>
    </lineage>
</organism>